<keyword evidence="2" id="KW-1185">Reference proteome</keyword>
<organism evidence="1 2">
    <name type="scientific">Bauhinia variegata</name>
    <name type="common">Purple orchid tree</name>
    <name type="synonym">Phanera variegata</name>
    <dbReference type="NCBI Taxonomy" id="167791"/>
    <lineage>
        <taxon>Eukaryota</taxon>
        <taxon>Viridiplantae</taxon>
        <taxon>Streptophyta</taxon>
        <taxon>Embryophyta</taxon>
        <taxon>Tracheophyta</taxon>
        <taxon>Spermatophyta</taxon>
        <taxon>Magnoliopsida</taxon>
        <taxon>eudicotyledons</taxon>
        <taxon>Gunneridae</taxon>
        <taxon>Pentapetalae</taxon>
        <taxon>rosids</taxon>
        <taxon>fabids</taxon>
        <taxon>Fabales</taxon>
        <taxon>Fabaceae</taxon>
        <taxon>Cercidoideae</taxon>
        <taxon>Cercideae</taxon>
        <taxon>Bauhiniinae</taxon>
        <taxon>Bauhinia</taxon>
    </lineage>
</organism>
<protein>
    <submittedName>
        <fullName evidence="1">Uncharacterized protein</fullName>
    </submittedName>
</protein>
<sequence length="443" mass="49367">MGKRSQRKNTAMLDSDDDSSVSSSSTLRSDRMSVSGTEEVHYDQDSLLDQALDALDEKRGSTREKALSLVIEAFNSNMQHQFLEKKFATLLHQCLNSIKKNKKASAKEVALASHAIGLLALTVGCGDNAREIYEESIRPLDESLTSGSDASKISSLLECLAITTFVGGNDQEETEKSMEMIWRVIHPKLGSNVVAAKPSAALITAVVSAWSFLLSSMDGLRLNSKNWQNSISYLSSLLEKEDRSVRIAAGEALALIFEIGSVERFSGESKITEDESKLQESYAHVQGLRGKVINQVKNLSVEAGGKGSAKKDLNNQRNLFRDILEFFEYDYAPDTSMKIGSDSLQTSSWSQMIQLNFLKHFLGGGFIRHMQENEFLHEVFDFTPKKKYQTNNERRMSGGEKRMFKSPNSFLNKARTQLLNKQRTLSEGRNFGHYAANVVDDEA</sequence>
<reference evidence="1 2" key="1">
    <citation type="journal article" date="2022" name="DNA Res.">
        <title>Chromosomal-level genome assembly of the orchid tree Bauhinia variegata (Leguminosae; Cercidoideae) supports the allotetraploid origin hypothesis of Bauhinia.</title>
        <authorList>
            <person name="Zhong Y."/>
            <person name="Chen Y."/>
            <person name="Zheng D."/>
            <person name="Pang J."/>
            <person name="Liu Y."/>
            <person name="Luo S."/>
            <person name="Meng S."/>
            <person name="Qian L."/>
            <person name="Wei D."/>
            <person name="Dai S."/>
            <person name="Zhou R."/>
        </authorList>
    </citation>
    <scope>NUCLEOTIDE SEQUENCE [LARGE SCALE GENOMIC DNA]</scope>
    <source>
        <strain evidence="1">BV-YZ2020</strain>
    </source>
</reference>
<name>A0ACB9LYV1_BAUVA</name>
<evidence type="ECO:0000313" key="1">
    <source>
        <dbReference type="EMBL" id="KAI4316614.1"/>
    </source>
</evidence>
<gene>
    <name evidence="1" type="ORF">L6164_024579</name>
</gene>
<comment type="caution">
    <text evidence="1">The sequence shown here is derived from an EMBL/GenBank/DDBJ whole genome shotgun (WGS) entry which is preliminary data.</text>
</comment>
<accession>A0ACB9LYV1</accession>
<dbReference type="EMBL" id="CM039435">
    <property type="protein sequence ID" value="KAI4316614.1"/>
    <property type="molecule type" value="Genomic_DNA"/>
</dbReference>
<dbReference type="Proteomes" id="UP000828941">
    <property type="component" value="Chromosome 10"/>
</dbReference>
<evidence type="ECO:0000313" key="2">
    <source>
        <dbReference type="Proteomes" id="UP000828941"/>
    </source>
</evidence>
<proteinExistence type="predicted"/>